<name>A0A0W0TS13_LEGER</name>
<dbReference type="PATRIC" id="fig|448.7.peg.1293"/>
<evidence type="ECO:0000313" key="14">
    <source>
        <dbReference type="Proteomes" id="UP000054773"/>
    </source>
</evidence>
<dbReference type="PANTHER" id="PTHR30386:SF17">
    <property type="entry name" value="ALKALINE PROTEASE SECRETION PROTEIN APRE"/>
    <property type="match status" value="1"/>
</dbReference>
<dbReference type="Gene3D" id="2.40.30.170">
    <property type="match status" value="1"/>
</dbReference>
<keyword evidence="4 9" id="KW-1003">Cell membrane</keyword>
<dbReference type="GO" id="GO:0015031">
    <property type="term" value="P:protein transport"/>
    <property type="evidence" value="ECO:0007669"/>
    <property type="project" value="InterPro"/>
</dbReference>
<dbReference type="Gene3D" id="2.40.50.100">
    <property type="match status" value="1"/>
</dbReference>
<gene>
    <name evidence="13" type="primary">lssD_3</name>
    <name evidence="13" type="ORF">Lery_1235</name>
</gene>
<dbReference type="EMBL" id="LNYA01000023">
    <property type="protein sequence ID" value="KTC98181.1"/>
    <property type="molecule type" value="Genomic_DNA"/>
</dbReference>
<dbReference type="OrthoDB" id="9775513at2"/>
<reference evidence="13 14" key="1">
    <citation type="submission" date="2015-11" db="EMBL/GenBank/DDBJ databases">
        <title>Genomic analysis of 38 Legionella species identifies large and diverse effector repertoires.</title>
        <authorList>
            <person name="Burstein D."/>
            <person name="Amaro F."/>
            <person name="Zusman T."/>
            <person name="Lifshitz Z."/>
            <person name="Cohen O."/>
            <person name="Gilbert J.A."/>
            <person name="Pupko T."/>
            <person name="Shuman H.A."/>
            <person name="Segal G."/>
        </authorList>
    </citation>
    <scope>NUCLEOTIDE SEQUENCE [LARGE SCALE GENOMIC DNA]</scope>
    <source>
        <strain evidence="13 14">SE-32A-C8</strain>
    </source>
</reference>
<dbReference type="PANTHER" id="PTHR30386">
    <property type="entry name" value="MEMBRANE FUSION SUBUNIT OF EMRAB-TOLC MULTIDRUG EFFLUX PUMP"/>
    <property type="match status" value="1"/>
</dbReference>
<sequence>MDRKQLPQTPESPPVGNVIKAGLGILLFFIGGFLLWSLLFHLDAAAVAQGKLVVEYERKTIQHMEGGIIKTIYINEGSVVKANTPLIQLDDTQAKATLDLLQGQLYENLAAEARIFAELNNEKQVHYPASLKQLAQDPKVKKIIDGQNKLFIARNKSYEGQSKILNERIEEYKKEISSLDAQVIANNEQLKLIEEEIKAVEYLEERKLIDKPRLLALKREAARLTGDRGEHLGLIAKAHQGIGEIQSQLFTMIETRRKDLLEELRDVQQKLADLTEKCKAAEDVLKRTLITAPQSGTVIGLKKHTTGGVITPGQDILDIIPSGDQLIVEAQIEPLDINSVKPGLTAKVRLIAYKQRNTPLIEGIVTQVSPDVFEDQATKKQFYKARIILNKNELSKLKHVALYPGMPVQVMIVIEKRTAFNYFITPLHDSFERAFHEE</sequence>
<feature type="coiled-coil region" evidence="10">
    <location>
        <begin position="250"/>
        <end position="284"/>
    </location>
</feature>
<dbReference type="InterPro" id="IPR058982">
    <property type="entry name" value="Beta-barrel_AprE"/>
</dbReference>
<evidence type="ECO:0000256" key="8">
    <source>
        <dbReference type="ARBA" id="ARBA00023136"/>
    </source>
</evidence>
<keyword evidence="3 9" id="KW-0813">Transport</keyword>
<evidence type="ECO:0000256" key="5">
    <source>
        <dbReference type="ARBA" id="ARBA00022519"/>
    </source>
</evidence>
<keyword evidence="8 9" id="KW-0472">Membrane</keyword>
<evidence type="ECO:0000313" key="13">
    <source>
        <dbReference type="EMBL" id="KTC98181.1"/>
    </source>
</evidence>
<keyword evidence="7 9" id="KW-1133">Transmembrane helix</keyword>
<evidence type="ECO:0000256" key="4">
    <source>
        <dbReference type="ARBA" id="ARBA00022475"/>
    </source>
</evidence>
<dbReference type="STRING" id="448.Lery_1235"/>
<protein>
    <recommendedName>
        <fullName evidence="9">Membrane fusion protein (MFP) family protein</fullName>
    </recommendedName>
</protein>
<comment type="similarity">
    <text evidence="2 9">Belongs to the membrane fusion protein (MFP) (TC 8.A.1) family.</text>
</comment>
<dbReference type="PRINTS" id="PR01490">
    <property type="entry name" value="RTXTOXIND"/>
</dbReference>
<feature type="domain" description="AprE-like long alpha-helical hairpin" evidence="11">
    <location>
        <begin position="94"/>
        <end position="284"/>
    </location>
</feature>
<proteinExistence type="inferred from homology"/>
<comment type="subcellular location">
    <subcellularLocation>
        <location evidence="1 9">Cell inner membrane</location>
        <topology evidence="1 9">Single-pass membrane protein</topology>
    </subcellularLocation>
</comment>
<comment type="caution">
    <text evidence="13">The sequence shown here is derived from an EMBL/GenBank/DDBJ whole genome shotgun (WGS) entry which is preliminary data.</text>
</comment>
<dbReference type="Proteomes" id="UP000054773">
    <property type="component" value="Unassembled WGS sequence"/>
</dbReference>
<evidence type="ECO:0000256" key="3">
    <source>
        <dbReference type="ARBA" id="ARBA00022448"/>
    </source>
</evidence>
<evidence type="ECO:0000256" key="7">
    <source>
        <dbReference type="ARBA" id="ARBA00022989"/>
    </source>
</evidence>
<organism evidence="13 14">
    <name type="scientific">Legionella erythra</name>
    <dbReference type="NCBI Taxonomy" id="448"/>
    <lineage>
        <taxon>Bacteria</taxon>
        <taxon>Pseudomonadati</taxon>
        <taxon>Pseudomonadota</taxon>
        <taxon>Gammaproteobacteria</taxon>
        <taxon>Legionellales</taxon>
        <taxon>Legionellaceae</taxon>
        <taxon>Legionella</taxon>
    </lineage>
</organism>
<dbReference type="AlphaFoldDB" id="A0A0W0TS13"/>
<dbReference type="InterPro" id="IPR050739">
    <property type="entry name" value="MFP"/>
</dbReference>
<dbReference type="Pfam" id="PF25994">
    <property type="entry name" value="HH_AprE"/>
    <property type="match status" value="1"/>
</dbReference>
<dbReference type="GO" id="GO:0005886">
    <property type="term" value="C:plasma membrane"/>
    <property type="evidence" value="ECO:0007669"/>
    <property type="project" value="UniProtKB-SubCell"/>
</dbReference>
<dbReference type="Pfam" id="PF26002">
    <property type="entry name" value="Beta-barrel_AprE"/>
    <property type="match status" value="1"/>
</dbReference>
<keyword evidence="5 9" id="KW-0997">Cell inner membrane</keyword>
<evidence type="ECO:0000256" key="6">
    <source>
        <dbReference type="ARBA" id="ARBA00022692"/>
    </source>
</evidence>
<evidence type="ECO:0000259" key="11">
    <source>
        <dbReference type="Pfam" id="PF25994"/>
    </source>
</evidence>
<dbReference type="InterPro" id="IPR010129">
    <property type="entry name" value="T1SS_HlyD"/>
</dbReference>
<keyword evidence="10" id="KW-0175">Coiled coil</keyword>
<feature type="transmembrane region" description="Helical" evidence="9">
    <location>
        <begin position="21"/>
        <end position="42"/>
    </location>
</feature>
<evidence type="ECO:0000256" key="2">
    <source>
        <dbReference type="ARBA" id="ARBA00009477"/>
    </source>
</evidence>
<evidence type="ECO:0000256" key="1">
    <source>
        <dbReference type="ARBA" id="ARBA00004377"/>
    </source>
</evidence>
<dbReference type="InterPro" id="IPR058781">
    <property type="entry name" value="HH_AprE-like"/>
</dbReference>
<evidence type="ECO:0000259" key="12">
    <source>
        <dbReference type="Pfam" id="PF26002"/>
    </source>
</evidence>
<feature type="domain" description="AprE-like beta-barrel" evidence="12">
    <location>
        <begin position="326"/>
        <end position="414"/>
    </location>
</feature>
<feature type="coiled-coil region" evidence="10">
    <location>
        <begin position="155"/>
        <end position="189"/>
    </location>
</feature>
<accession>A0A0W0TS13</accession>
<dbReference type="SUPFAM" id="SSF111369">
    <property type="entry name" value="HlyD-like secretion proteins"/>
    <property type="match status" value="1"/>
</dbReference>
<evidence type="ECO:0000256" key="9">
    <source>
        <dbReference type="RuleBase" id="RU365093"/>
    </source>
</evidence>
<evidence type="ECO:0000256" key="10">
    <source>
        <dbReference type="SAM" id="Coils"/>
    </source>
</evidence>
<dbReference type="NCBIfam" id="TIGR01843">
    <property type="entry name" value="type_I_hlyD"/>
    <property type="match status" value="1"/>
</dbReference>
<keyword evidence="6 9" id="KW-0812">Transmembrane</keyword>
<keyword evidence="14" id="KW-1185">Reference proteome</keyword>
<dbReference type="RefSeq" id="WP_058526383.1">
    <property type="nucleotide sequence ID" value="NZ_CAAAHY010000002.1"/>
</dbReference>